<evidence type="ECO:0000256" key="1">
    <source>
        <dbReference type="SAM" id="MobiDB-lite"/>
    </source>
</evidence>
<dbReference type="InterPro" id="IPR057169">
    <property type="entry name" value="DUF7847"/>
</dbReference>
<keyword evidence="2" id="KW-0472">Membrane</keyword>
<evidence type="ECO:0000313" key="5">
    <source>
        <dbReference type="Proteomes" id="UP000594480"/>
    </source>
</evidence>
<accession>A0A7S8RIB7</accession>
<reference evidence="4 5" key="1">
    <citation type="submission" date="2020-11" db="EMBL/GenBank/DDBJ databases">
        <title>Amino acid is mineralized and recycled by bacteria in oceanic microbiome.</title>
        <authorList>
            <person name="Zheng L.Y."/>
        </authorList>
    </citation>
    <scope>NUCLEOTIDE SEQUENCE [LARGE SCALE GENOMIC DNA]</scope>
    <source>
        <strain evidence="4 5">A32-1</strain>
    </source>
</reference>
<evidence type="ECO:0000259" key="3">
    <source>
        <dbReference type="Pfam" id="PF25231"/>
    </source>
</evidence>
<keyword evidence="2" id="KW-0812">Transmembrane</keyword>
<feature type="transmembrane region" description="Helical" evidence="2">
    <location>
        <begin position="89"/>
        <end position="122"/>
    </location>
</feature>
<feature type="transmembrane region" description="Helical" evidence="2">
    <location>
        <begin position="143"/>
        <end position="171"/>
    </location>
</feature>
<feature type="domain" description="DUF7847" evidence="3">
    <location>
        <begin position="25"/>
        <end position="295"/>
    </location>
</feature>
<dbReference type="Pfam" id="PF25231">
    <property type="entry name" value="DUF7847"/>
    <property type="match status" value="1"/>
</dbReference>
<organism evidence="4 5">
    <name type="scientific">Microbacterium schleiferi</name>
    <dbReference type="NCBI Taxonomy" id="69362"/>
    <lineage>
        <taxon>Bacteria</taxon>
        <taxon>Bacillati</taxon>
        <taxon>Actinomycetota</taxon>
        <taxon>Actinomycetes</taxon>
        <taxon>Micrococcales</taxon>
        <taxon>Microbacteriaceae</taxon>
        <taxon>Microbacterium</taxon>
    </lineage>
</organism>
<feature type="transmembrane region" description="Helical" evidence="2">
    <location>
        <begin position="227"/>
        <end position="252"/>
    </location>
</feature>
<name>A0A7S8RIB7_9MICO</name>
<evidence type="ECO:0000256" key="2">
    <source>
        <dbReference type="SAM" id="Phobius"/>
    </source>
</evidence>
<dbReference type="Proteomes" id="UP000594480">
    <property type="component" value="Chromosome"/>
</dbReference>
<dbReference type="KEGG" id="msf:IT882_03860"/>
<gene>
    <name evidence="4" type="ORF">IT882_03860</name>
</gene>
<feature type="transmembrane region" description="Helical" evidence="2">
    <location>
        <begin position="177"/>
        <end position="207"/>
    </location>
</feature>
<keyword evidence="2" id="KW-1133">Transmembrane helix</keyword>
<proteinExistence type="predicted"/>
<feature type="region of interest" description="Disordered" evidence="1">
    <location>
        <begin position="355"/>
        <end position="411"/>
    </location>
</feature>
<dbReference type="PANTHER" id="PTHR33133">
    <property type="entry name" value="OS08G0107100 PROTEIN-RELATED"/>
    <property type="match status" value="1"/>
</dbReference>
<dbReference type="EMBL" id="CP064760">
    <property type="protein sequence ID" value="QPE05226.1"/>
    <property type="molecule type" value="Genomic_DNA"/>
</dbReference>
<feature type="compositionally biased region" description="Pro residues" evidence="1">
    <location>
        <begin position="360"/>
        <end position="389"/>
    </location>
</feature>
<protein>
    <submittedName>
        <fullName evidence="4">Glycerophosphoryl diester phosphodiesterase membrane domain-containing protein</fullName>
    </submittedName>
</protein>
<sequence>MTAYPSWTPAPRPGIIPLQPLTFGTILGRSFSALRHNPKVLLGFAMIVQTLAYLVVTIAISGIAFASFSRLDTVPAGTDEWDAVLTGSITLTALSGLVLGLLAGAVGVLVQAVVISDVLHAAVAEKMTLRMLWRRVRPVAWRLIGYTILLSLAIGVVVIVVGGLIAVLAVAVPAAAVVLGILVILAAIPISLWLAVKLLLVPAVIIVEHTSLGAALSRSWRLSRGRFWVILGILVLVSLVFGVIAQVVSIPFSFLASALSVVIAPTGEESTAAIIGIIATLGLTQIVTLLIQSVAVIVQSTAAGLVYIDCRMRHEGLDLDLLEYVDRRDAGAADLPDPYVVHIGRAIAPRWPAASAQPAPFAPPPGYTITPPPPAQAPPAAPVPPPAPADGPSSAPRTGPDDDQTTWATPR</sequence>
<feature type="transmembrane region" description="Helical" evidence="2">
    <location>
        <begin position="40"/>
        <end position="69"/>
    </location>
</feature>
<evidence type="ECO:0000313" key="4">
    <source>
        <dbReference type="EMBL" id="QPE05226.1"/>
    </source>
</evidence>
<keyword evidence="5" id="KW-1185">Reference proteome</keyword>
<dbReference type="AlphaFoldDB" id="A0A7S8RIB7"/>
<dbReference type="RefSeq" id="WP_195693244.1">
    <property type="nucleotide sequence ID" value="NZ_CP064760.1"/>
</dbReference>
<dbReference type="PANTHER" id="PTHR33133:SF1">
    <property type="entry name" value="EXPRESSED PROTEIN-RELATED"/>
    <property type="match status" value="1"/>
</dbReference>